<feature type="domain" description="Flavin reductase like" evidence="2">
    <location>
        <begin position="21"/>
        <end position="164"/>
    </location>
</feature>
<dbReference type="InterPro" id="IPR050268">
    <property type="entry name" value="NADH-dep_flavin_reductase"/>
</dbReference>
<organism evidence="3 4">
    <name type="scientific">Sphingomonas oligophenolica</name>
    <dbReference type="NCBI Taxonomy" id="301154"/>
    <lineage>
        <taxon>Bacteria</taxon>
        <taxon>Pseudomonadati</taxon>
        <taxon>Pseudomonadota</taxon>
        <taxon>Alphaproteobacteria</taxon>
        <taxon>Sphingomonadales</taxon>
        <taxon>Sphingomonadaceae</taxon>
        <taxon>Sphingomonas</taxon>
    </lineage>
</organism>
<accession>A0ABU9YB76</accession>
<proteinExistence type="predicted"/>
<name>A0ABU9YB76_9SPHN</name>
<evidence type="ECO:0000313" key="4">
    <source>
        <dbReference type="Proteomes" id="UP001419910"/>
    </source>
</evidence>
<dbReference type="Proteomes" id="UP001419910">
    <property type="component" value="Unassembled WGS sequence"/>
</dbReference>
<reference evidence="3 4" key="1">
    <citation type="submission" date="2024-05" db="EMBL/GenBank/DDBJ databases">
        <authorList>
            <person name="Liu Q."/>
            <person name="Xin Y.-H."/>
        </authorList>
    </citation>
    <scope>NUCLEOTIDE SEQUENCE [LARGE SCALE GENOMIC DNA]</scope>
    <source>
        <strain evidence="3 4">CGMCC 1.10181</strain>
    </source>
</reference>
<dbReference type="InterPro" id="IPR012349">
    <property type="entry name" value="Split_barrel_FMN-bd"/>
</dbReference>
<dbReference type="PANTHER" id="PTHR30466">
    <property type="entry name" value="FLAVIN REDUCTASE"/>
    <property type="match status" value="1"/>
</dbReference>
<dbReference type="Pfam" id="PF01613">
    <property type="entry name" value="Flavin_Reduct"/>
    <property type="match status" value="1"/>
</dbReference>
<sequence>MAEADYPADTEGLTDAFKRAMRRLASTVSIITCGDRHAPFGMTATAVTSLSTNPPSLLTCVNQSASIHDALGIGSSFCVNLLGGDHGELAAIFGGQQALEERFKFGSWDLQGLPRLIGAQASVECSVDRVVAYHSHSIIIGRVRAVHLGDCISPLIYGDGRLHSITEL</sequence>
<evidence type="ECO:0000259" key="2">
    <source>
        <dbReference type="SMART" id="SM00903"/>
    </source>
</evidence>
<dbReference type="RefSeq" id="WP_343889669.1">
    <property type="nucleotide sequence ID" value="NZ_BAAAEH010000023.1"/>
</dbReference>
<keyword evidence="1 3" id="KW-0560">Oxidoreductase</keyword>
<protein>
    <submittedName>
        <fullName evidence="3">Flavin reductase family protein</fullName>
        <ecNumber evidence="3">1.-.-.-</ecNumber>
    </submittedName>
</protein>
<evidence type="ECO:0000256" key="1">
    <source>
        <dbReference type="ARBA" id="ARBA00023002"/>
    </source>
</evidence>
<dbReference type="InterPro" id="IPR002563">
    <property type="entry name" value="Flavin_Rdtase-like_dom"/>
</dbReference>
<evidence type="ECO:0000313" key="3">
    <source>
        <dbReference type="EMBL" id="MEN2792977.1"/>
    </source>
</evidence>
<dbReference type="PANTHER" id="PTHR30466:SF1">
    <property type="entry name" value="FMN REDUCTASE (NADH) RUTF"/>
    <property type="match status" value="1"/>
</dbReference>
<dbReference type="SMART" id="SM00903">
    <property type="entry name" value="Flavin_Reduct"/>
    <property type="match status" value="1"/>
</dbReference>
<keyword evidence="4" id="KW-1185">Reference proteome</keyword>
<dbReference type="Gene3D" id="2.30.110.10">
    <property type="entry name" value="Electron Transport, Fmn-binding Protein, Chain A"/>
    <property type="match status" value="1"/>
</dbReference>
<gene>
    <name evidence="3" type="ORF">ABC974_25345</name>
</gene>
<dbReference type="EMBL" id="JBDIME010000036">
    <property type="protein sequence ID" value="MEN2792977.1"/>
    <property type="molecule type" value="Genomic_DNA"/>
</dbReference>
<comment type="caution">
    <text evidence="3">The sequence shown here is derived from an EMBL/GenBank/DDBJ whole genome shotgun (WGS) entry which is preliminary data.</text>
</comment>
<dbReference type="GO" id="GO:0016491">
    <property type="term" value="F:oxidoreductase activity"/>
    <property type="evidence" value="ECO:0007669"/>
    <property type="project" value="UniProtKB-KW"/>
</dbReference>
<dbReference type="SUPFAM" id="SSF50475">
    <property type="entry name" value="FMN-binding split barrel"/>
    <property type="match status" value="1"/>
</dbReference>
<dbReference type="EC" id="1.-.-.-" evidence="3"/>